<feature type="binding site" evidence="10">
    <location>
        <position position="912"/>
    </location>
    <ligand>
        <name>Zn(2+)</name>
        <dbReference type="ChEBI" id="CHEBI:29105"/>
    </ligand>
</feature>
<comment type="cofactor">
    <cofactor evidence="10">
        <name>Zn(2+)</name>
        <dbReference type="ChEBI" id="CHEBI:29105"/>
    </cofactor>
    <text evidence="10">Binds 1 zinc ion per subunit.</text>
</comment>
<dbReference type="GO" id="GO:0004822">
    <property type="term" value="F:isoleucine-tRNA ligase activity"/>
    <property type="evidence" value="ECO:0007669"/>
    <property type="project" value="UniProtKB-UniRule"/>
</dbReference>
<comment type="similarity">
    <text evidence="1 10">Belongs to the class-I aminoacyl-tRNA synthetase family. IleS type 1 subfamily.</text>
</comment>
<dbReference type="InterPro" id="IPR009008">
    <property type="entry name" value="Val/Leu/Ile-tRNA-synth_edit"/>
</dbReference>
<dbReference type="PANTHER" id="PTHR42765">
    <property type="entry name" value="SOLEUCYL-TRNA SYNTHETASE"/>
    <property type="match status" value="1"/>
</dbReference>
<dbReference type="CDD" id="cd07960">
    <property type="entry name" value="Anticodon_Ia_Ile_BEm"/>
    <property type="match status" value="1"/>
</dbReference>
<evidence type="ECO:0000256" key="9">
    <source>
        <dbReference type="ARBA" id="ARBA00048359"/>
    </source>
</evidence>
<evidence type="ECO:0000256" key="3">
    <source>
        <dbReference type="ARBA" id="ARBA00022598"/>
    </source>
</evidence>
<organism evidence="14 15">
    <name type="scientific">Solidesulfovibrio carbinoliphilus subsp. oakridgensis</name>
    <dbReference type="NCBI Taxonomy" id="694327"/>
    <lineage>
        <taxon>Bacteria</taxon>
        <taxon>Pseudomonadati</taxon>
        <taxon>Thermodesulfobacteriota</taxon>
        <taxon>Desulfovibrionia</taxon>
        <taxon>Desulfovibrionales</taxon>
        <taxon>Desulfovibrionaceae</taxon>
        <taxon>Solidesulfovibrio</taxon>
    </lineage>
</organism>
<evidence type="ECO:0000256" key="1">
    <source>
        <dbReference type="ARBA" id="ARBA00006887"/>
    </source>
</evidence>
<dbReference type="AlphaFoldDB" id="G7QDZ1"/>
<feature type="domain" description="Aminoacyl-tRNA synthetase class Ia" evidence="11">
    <location>
        <begin position="29"/>
        <end position="648"/>
    </location>
</feature>
<gene>
    <name evidence="10" type="primary">ileS</name>
    <name evidence="14" type="ORF">DFW101_0630</name>
</gene>
<comment type="domain">
    <text evidence="10">IleRS has two distinct active sites: one for aminoacylation and one for editing. The misactivated valine is translocated from the active site to the editing site, which sterically excludes the correctly activated isoleucine. The single editing site contains two valyl binding pockets, one specific for each substrate (Val-AMP or Val-tRNA(Ile)).</text>
</comment>
<dbReference type="EC" id="6.1.1.5" evidence="10"/>
<dbReference type="Pfam" id="PF00133">
    <property type="entry name" value="tRNA-synt_1"/>
    <property type="match status" value="1"/>
</dbReference>
<dbReference type="InterPro" id="IPR009080">
    <property type="entry name" value="tRNAsynth_Ia_anticodon-bd"/>
</dbReference>
<feature type="domain" description="Methionyl/Valyl/Leucyl/Isoleucyl-tRNA synthetase anticodon-binding" evidence="13">
    <location>
        <begin position="693"/>
        <end position="847"/>
    </location>
</feature>
<dbReference type="eggNOG" id="COG0060">
    <property type="taxonomic scope" value="Bacteria"/>
</dbReference>
<dbReference type="Gene3D" id="1.10.730.20">
    <property type="match status" value="1"/>
</dbReference>
<dbReference type="RefSeq" id="WP_009180081.1">
    <property type="nucleotide sequence ID" value="NZ_CM001368.1"/>
</dbReference>
<evidence type="ECO:0000313" key="15">
    <source>
        <dbReference type="Proteomes" id="UP000004662"/>
    </source>
</evidence>
<dbReference type="Pfam" id="PF06827">
    <property type="entry name" value="zf-FPG_IleRS"/>
    <property type="match status" value="1"/>
</dbReference>
<keyword evidence="5 10" id="KW-0067">ATP-binding</keyword>
<dbReference type="SUPFAM" id="SSF47323">
    <property type="entry name" value="Anticodon-binding domain of a subclass of class I aminoacyl-tRNA synthetases"/>
    <property type="match status" value="1"/>
</dbReference>
<name>G7QDZ1_9BACT</name>
<keyword evidence="6 10" id="KW-0648">Protein biosynthesis</keyword>
<dbReference type="InterPro" id="IPR001412">
    <property type="entry name" value="aa-tRNA-synth_I_CS"/>
</dbReference>
<dbReference type="InterPro" id="IPR013155">
    <property type="entry name" value="M/V/L/I-tRNA-synth_anticd-bd"/>
</dbReference>
<evidence type="ECO:0000256" key="10">
    <source>
        <dbReference type="HAMAP-Rule" id="MF_02002"/>
    </source>
</evidence>
<dbReference type="Gene3D" id="3.40.50.620">
    <property type="entry name" value="HUPs"/>
    <property type="match status" value="2"/>
</dbReference>
<dbReference type="GO" id="GO:0008270">
    <property type="term" value="F:zinc ion binding"/>
    <property type="evidence" value="ECO:0007669"/>
    <property type="project" value="UniProtKB-UniRule"/>
</dbReference>
<feature type="binding site" evidence="10">
    <location>
        <position position="929"/>
    </location>
    <ligand>
        <name>Zn(2+)</name>
        <dbReference type="ChEBI" id="CHEBI:29105"/>
    </ligand>
</feature>
<keyword evidence="15" id="KW-1185">Reference proteome</keyword>
<dbReference type="HOGENOM" id="CLU_001493_7_1_7"/>
<dbReference type="Pfam" id="PF08264">
    <property type="entry name" value="Anticodon_1"/>
    <property type="match status" value="1"/>
</dbReference>
<dbReference type="InterPro" id="IPR033708">
    <property type="entry name" value="Anticodon_Ile_BEm"/>
</dbReference>
<dbReference type="GO" id="GO:0005829">
    <property type="term" value="C:cytosol"/>
    <property type="evidence" value="ECO:0007669"/>
    <property type="project" value="TreeGrafter"/>
</dbReference>
<comment type="subunit">
    <text evidence="10">Monomer.</text>
</comment>
<dbReference type="SUPFAM" id="SSF52374">
    <property type="entry name" value="Nucleotidylyl transferase"/>
    <property type="match status" value="1"/>
</dbReference>
<reference evidence="15" key="1">
    <citation type="journal article" date="2015" name="Genome Announc.">
        <title>High-Quality Draft Genome Sequence of Desulfovibrio carbinoliphilus FW-101-2B, an Organic Acid-Oxidizing Sulfate-Reducing Bacterium Isolated from Uranium(VI)-Contaminated Groundwater.</title>
        <authorList>
            <person name="Ramsay B.D."/>
            <person name="Hwang C."/>
            <person name="Woo H.L."/>
            <person name="Carroll S.L."/>
            <person name="Lucas S."/>
            <person name="Han J."/>
            <person name="Lapidus A.L."/>
            <person name="Cheng J.F."/>
            <person name="Goodwin L.A."/>
            <person name="Pitluck S."/>
            <person name="Peters L."/>
            <person name="Chertkov O."/>
            <person name="Held B."/>
            <person name="Detter J.C."/>
            <person name="Han C.S."/>
            <person name="Tapia R."/>
            <person name="Land M.L."/>
            <person name="Hauser L.J."/>
            <person name="Kyrpides N.C."/>
            <person name="Ivanova N.N."/>
            <person name="Mikhailova N."/>
            <person name="Pagani I."/>
            <person name="Woyke T."/>
            <person name="Arkin A.P."/>
            <person name="Dehal P."/>
            <person name="Chivian D."/>
            <person name="Criddle C.S."/>
            <person name="Wu W."/>
            <person name="Chakraborty R."/>
            <person name="Hazen T.C."/>
            <person name="Fields M.W."/>
        </authorList>
    </citation>
    <scope>NUCLEOTIDE SEQUENCE [LARGE SCALE GENOMIC DNA]</scope>
    <source>
        <strain evidence="15">FW-101-2B</strain>
    </source>
</reference>
<evidence type="ECO:0000259" key="12">
    <source>
        <dbReference type="Pfam" id="PF06827"/>
    </source>
</evidence>
<keyword evidence="4 10" id="KW-0547">Nucleotide-binding</keyword>
<feature type="binding site" evidence="10">
    <location>
        <position position="568"/>
    </location>
    <ligand>
        <name>L-isoleucyl-5'-AMP</name>
        <dbReference type="ChEBI" id="CHEBI:178002"/>
    </ligand>
</feature>
<feature type="binding site" evidence="10">
    <location>
        <position position="932"/>
    </location>
    <ligand>
        <name>Zn(2+)</name>
        <dbReference type="ChEBI" id="CHEBI:29105"/>
    </ligand>
</feature>
<dbReference type="InterPro" id="IPR002301">
    <property type="entry name" value="Ile-tRNA-ligase"/>
</dbReference>
<accession>G7QDZ1</accession>
<dbReference type="EMBL" id="CM001368">
    <property type="protein sequence ID" value="EHJ46647.1"/>
    <property type="molecule type" value="Genomic_DNA"/>
</dbReference>
<evidence type="ECO:0000256" key="2">
    <source>
        <dbReference type="ARBA" id="ARBA00022490"/>
    </source>
</evidence>
<dbReference type="InterPro" id="IPR050081">
    <property type="entry name" value="Ile-tRNA_ligase"/>
</dbReference>
<dbReference type="Proteomes" id="UP000004662">
    <property type="component" value="Chromosome"/>
</dbReference>
<dbReference type="NCBIfam" id="TIGR00392">
    <property type="entry name" value="ileS"/>
    <property type="match status" value="1"/>
</dbReference>
<keyword evidence="10" id="KW-0479">Metal-binding</keyword>
<dbReference type="GO" id="GO:0005524">
    <property type="term" value="F:ATP binding"/>
    <property type="evidence" value="ECO:0007669"/>
    <property type="project" value="UniProtKB-UniRule"/>
</dbReference>
<evidence type="ECO:0000256" key="8">
    <source>
        <dbReference type="ARBA" id="ARBA00025217"/>
    </source>
</evidence>
<dbReference type="PRINTS" id="PR00984">
    <property type="entry name" value="TRNASYNTHILE"/>
</dbReference>
<dbReference type="InterPro" id="IPR002300">
    <property type="entry name" value="aa-tRNA-synth_Ia"/>
</dbReference>
<sequence>MSSDYKKTLKLPQTSFPMKANLKEKEPETLKFWAENDVYRRMLADRESAPRYVLHDGPPYANGHLHMGHALNKILKDIIVKSRHLAGNQAPYVPGWDCHGLPIEHKVSQELKAKGKENLPAVTVRRLCRDYATKFVDIQRKEFKRLGVFGDWDDPYLTMRPSYEAATALALCDFVERGSVYRGKKPIHWCLSCKTALAEAEVEYADETSPSVFVRFPLPDPKLKDIFPMADPVRAYAAIWTTTPWTLPDNMAVALHPEFDYALVSAGGSQYVLARELLESVRELFGWQDAAILAEAKGAALEGLVARHPFYDRPSPMVVADYVTLDAGTGLVHTAPGHGREDYETGLRYELEVLSPLDDSGRFLDVVPYFAGLTVWEANPKVIEKLEETGTLLARRKIKHSYPHCWRCKEPVIFRATTQWFISMEAGNLRGKALDAIENGVEWIPAWGKERIHNMIAGRPDWCISRQRTWGVPILALLCESCDTAYNDAAWMRSVASKFADHERGCDWWFESDLAELVPAGLTCPQCGGTHFRKETDILDVWFDSGTSFAAVLEKRPELKFPADLYLEGSDQHRGWFHSSLLAALGTRGVAPYRQVLTHGYVVDGDGRKMSKSLGNGMEPQEIIDKHGAEILRLWTSAVDYRDDIRISDEILARLVEAYRRIRNTCRFILGNLSDFDPAANDVAPADMLPLDRYALDTATREHGRMAEAYQAYEFHKVFHGLHNLCVTDLSAFYLDILKDRLYVSATDSLERRSAQSALWRILLLLLRDMAPILSFTAEEVFRHTPASQRGSGSTVFSLPDADQTDWRLDAATREKLDLVAALRGEATRAIEPWRKAGQVGHSLETALVLYLPEAVLAAVSSLGMDLREVFIVSKVTLAPADAAPADAVACEGIAGAAIGVAKAPGAKCGRCWNYSEEMGQMPEYPDLCPRCAAVMATEAR</sequence>
<dbReference type="GO" id="GO:0006428">
    <property type="term" value="P:isoleucyl-tRNA aminoacylation"/>
    <property type="evidence" value="ECO:0007669"/>
    <property type="project" value="UniProtKB-UniRule"/>
</dbReference>
<dbReference type="InterPro" id="IPR023585">
    <property type="entry name" value="Ile-tRNA-ligase_type1"/>
</dbReference>
<feature type="short sequence motif" description="'HIGH' region" evidence="10">
    <location>
        <begin position="59"/>
        <end position="69"/>
    </location>
</feature>
<dbReference type="GO" id="GO:0002161">
    <property type="term" value="F:aminoacyl-tRNA deacylase activity"/>
    <property type="evidence" value="ECO:0007669"/>
    <property type="project" value="InterPro"/>
</dbReference>
<feature type="short sequence motif" description="'KMSKS' region" evidence="10">
    <location>
        <begin position="609"/>
        <end position="613"/>
    </location>
</feature>
<comment type="subcellular location">
    <subcellularLocation>
        <location evidence="10">Cytoplasm</location>
    </subcellularLocation>
</comment>
<dbReference type="FunFam" id="3.40.50.620:FF:000042">
    <property type="entry name" value="Isoleucine--tRNA ligase"/>
    <property type="match status" value="1"/>
</dbReference>
<protein>
    <recommendedName>
        <fullName evidence="10">Isoleucine--tRNA ligase</fullName>
        <ecNumber evidence="10">6.1.1.5</ecNumber>
    </recommendedName>
    <alternativeName>
        <fullName evidence="10">Isoleucyl-tRNA synthetase</fullName>
        <shortName evidence="10">IleRS</shortName>
    </alternativeName>
</protein>
<keyword evidence="2 10" id="KW-0963">Cytoplasm</keyword>
<dbReference type="PROSITE" id="PS00178">
    <property type="entry name" value="AA_TRNA_LIGASE_I"/>
    <property type="match status" value="1"/>
</dbReference>
<proteinExistence type="inferred from homology"/>
<evidence type="ECO:0000259" key="13">
    <source>
        <dbReference type="Pfam" id="PF08264"/>
    </source>
</evidence>
<keyword evidence="7 10" id="KW-0030">Aminoacyl-tRNA synthetase</keyword>
<dbReference type="STRING" id="694327.DFW101_0630"/>
<feature type="binding site" evidence="10">
    <location>
        <position position="612"/>
    </location>
    <ligand>
        <name>ATP</name>
        <dbReference type="ChEBI" id="CHEBI:30616"/>
    </ligand>
</feature>
<feature type="domain" description="Zinc finger FPG/IleRS-type" evidence="12">
    <location>
        <begin position="908"/>
        <end position="934"/>
    </location>
</feature>
<dbReference type="Gene3D" id="1.10.10.830">
    <property type="entry name" value="Ile-tRNA synthetase CP2 domain-like"/>
    <property type="match status" value="1"/>
</dbReference>
<evidence type="ECO:0000256" key="6">
    <source>
        <dbReference type="ARBA" id="ARBA00022917"/>
    </source>
</evidence>
<dbReference type="InterPro" id="IPR010663">
    <property type="entry name" value="Znf_FPG/IleRS"/>
</dbReference>
<dbReference type="PANTHER" id="PTHR42765:SF1">
    <property type="entry name" value="ISOLEUCINE--TRNA LIGASE, MITOCHONDRIAL"/>
    <property type="match status" value="1"/>
</dbReference>
<evidence type="ECO:0000256" key="4">
    <source>
        <dbReference type="ARBA" id="ARBA00022741"/>
    </source>
</evidence>
<dbReference type="InterPro" id="IPR014729">
    <property type="entry name" value="Rossmann-like_a/b/a_fold"/>
</dbReference>
<dbReference type="CDD" id="cd00818">
    <property type="entry name" value="IleRS_core"/>
    <property type="match status" value="1"/>
</dbReference>
<keyword evidence="3 10" id="KW-0436">Ligase</keyword>
<dbReference type="Gene3D" id="3.90.740.10">
    <property type="entry name" value="Valyl/Leucyl/Isoleucyl-tRNA synthetase, editing domain"/>
    <property type="match status" value="1"/>
</dbReference>
<evidence type="ECO:0000313" key="14">
    <source>
        <dbReference type="EMBL" id="EHJ46647.1"/>
    </source>
</evidence>
<dbReference type="OrthoDB" id="9810365at2"/>
<dbReference type="HAMAP" id="MF_02002">
    <property type="entry name" value="Ile_tRNA_synth_type1"/>
    <property type="match status" value="1"/>
</dbReference>
<comment type="function">
    <text evidence="8 10">Catalyzes the attachment of isoleucine to tRNA(Ile). As IleRS can inadvertently accommodate and process structurally similar amino acids such as valine, to avoid such errors it has two additional distinct tRNA(Ile)-dependent editing activities. One activity is designated as 'pretransfer' editing and involves the hydrolysis of activated Val-AMP. The other activity is designated 'posttransfer' editing and involves deacylation of mischarged Val-tRNA(Ile).</text>
</comment>
<keyword evidence="10" id="KW-0862">Zinc</keyword>
<evidence type="ECO:0000256" key="7">
    <source>
        <dbReference type="ARBA" id="ARBA00023146"/>
    </source>
</evidence>
<evidence type="ECO:0000259" key="11">
    <source>
        <dbReference type="Pfam" id="PF00133"/>
    </source>
</evidence>
<comment type="catalytic activity">
    <reaction evidence="9 10">
        <text>tRNA(Ile) + L-isoleucine + ATP = L-isoleucyl-tRNA(Ile) + AMP + diphosphate</text>
        <dbReference type="Rhea" id="RHEA:11060"/>
        <dbReference type="Rhea" id="RHEA-COMP:9666"/>
        <dbReference type="Rhea" id="RHEA-COMP:9695"/>
        <dbReference type="ChEBI" id="CHEBI:30616"/>
        <dbReference type="ChEBI" id="CHEBI:33019"/>
        <dbReference type="ChEBI" id="CHEBI:58045"/>
        <dbReference type="ChEBI" id="CHEBI:78442"/>
        <dbReference type="ChEBI" id="CHEBI:78528"/>
        <dbReference type="ChEBI" id="CHEBI:456215"/>
        <dbReference type="EC" id="6.1.1.5"/>
    </reaction>
</comment>
<feature type="binding site" evidence="10">
    <location>
        <position position="909"/>
    </location>
    <ligand>
        <name>Zn(2+)</name>
        <dbReference type="ChEBI" id="CHEBI:29105"/>
    </ligand>
</feature>
<dbReference type="SUPFAM" id="SSF50677">
    <property type="entry name" value="ValRS/IleRS/LeuRS editing domain"/>
    <property type="match status" value="1"/>
</dbReference>
<dbReference type="GO" id="GO:0000049">
    <property type="term" value="F:tRNA binding"/>
    <property type="evidence" value="ECO:0007669"/>
    <property type="project" value="InterPro"/>
</dbReference>
<evidence type="ECO:0000256" key="5">
    <source>
        <dbReference type="ARBA" id="ARBA00022840"/>
    </source>
</evidence>